<dbReference type="AlphaFoldDB" id="A0A2P6NZ32"/>
<proteinExistence type="predicted"/>
<name>A0A2P6NZ32_9EUKA</name>
<dbReference type="Gene3D" id="1.20.1280.50">
    <property type="match status" value="1"/>
</dbReference>
<dbReference type="Gene3D" id="2.120.10.30">
    <property type="entry name" value="TolB, C-terminal domain"/>
    <property type="match status" value="2"/>
</dbReference>
<accession>A0A2P6NZ32</accession>
<evidence type="ECO:0000313" key="1">
    <source>
        <dbReference type="EMBL" id="PRP89215.1"/>
    </source>
</evidence>
<gene>
    <name evidence="1" type="ORF">PROFUN_01935</name>
</gene>
<dbReference type="Proteomes" id="UP000241769">
    <property type="component" value="Unassembled WGS sequence"/>
</dbReference>
<evidence type="ECO:0008006" key="3">
    <source>
        <dbReference type="Google" id="ProtNLM"/>
    </source>
</evidence>
<dbReference type="InterPro" id="IPR011042">
    <property type="entry name" value="6-blade_b-propeller_TolB-like"/>
</dbReference>
<dbReference type="SUPFAM" id="SSF81383">
    <property type="entry name" value="F-box domain"/>
    <property type="match status" value="1"/>
</dbReference>
<dbReference type="InterPro" id="IPR036047">
    <property type="entry name" value="F-box-like_dom_sf"/>
</dbReference>
<sequence length="478" mass="54590">MAEGCSLPTEIIAHIIQFLPPRELVAEWRDLSQSESLWKRHVEDAFSCARLSKQQSYQSYFQERSKVKSNRIAITTNDQLLTCLPDGSDKKVLLDSDEFKFQQPTWGPTGTLAVTQYKRRPATVAVYNAQGELLHNIETSSVPFYIYWSPCGTRLSLLGSNGMGVVLSCIDLLADRPKEVVLNDARPYFYSWSPDNRGLFLCHRDSSVLDLLNPEDRKIKQIQRYPVYGRQMWMAPFWLSNKEGGSDLFYCNMGAKEGREHINLNIGHFLDSSCLDKTGKELREILRDNGVDVSSCVETNDYKELMREKMERGDVLVEKKTLRSWEGGNITFIPSPDGEKIAITSEMDQDSIDIVGRGGEIVCTVGGSHSIIGFFWSPDSNVLLFIEHRSRELRWCVYNVREKREYSLSAFTPTRVLLEHYLPFMAQYAQNITFFSPDSKYFVYTCARKNDTLVHPVEEGSAPLSLGHEGQFATWSRM</sequence>
<dbReference type="SUPFAM" id="SSF82171">
    <property type="entry name" value="DPP6 N-terminal domain-like"/>
    <property type="match status" value="1"/>
</dbReference>
<evidence type="ECO:0000313" key="2">
    <source>
        <dbReference type="Proteomes" id="UP000241769"/>
    </source>
</evidence>
<reference evidence="1 2" key="1">
    <citation type="journal article" date="2018" name="Genome Biol. Evol.">
        <title>Multiple Roots of Fruiting Body Formation in Amoebozoa.</title>
        <authorList>
            <person name="Hillmann F."/>
            <person name="Forbes G."/>
            <person name="Novohradska S."/>
            <person name="Ferling I."/>
            <person name="Riege K."/>
            <person name="Groth M."/>
            <person name="Westermann M."/>
            <person name="Marz M."/>
            <person name="Spaller T."/>
            <person name="Winckler T."/>
            <person name="Schaap P."/>
            <person name="Glockner G."/>
        </authorList>
    </citation>
    <scope>NUCLEOTIDE SEQUENCE [LARGE SCALE GENOMIC DNA]</scope>
    <source>
        <strain evidence="1 2">Jena</strain>
    </source>
</reference>
<dbReference type="EMBL" id="MDYQ01000005">
    <property type="protein sequence ID" value="PRP89215.1"/>
    <property type="molecule type" value="Genomic_DNA"/>
</dbReference>
<comment type="caution">
    <text evidence="1">The sequence shown here is derived from an EMBL/GenBank/DDBJ whole genome shotgun (WGS) entry which is preliminary data.</text>
</comment>
<organism evidence="1 2">
    <name type="scientific">Planoprotostelium fungivorum</name>
    <dbReference type="NCBI Taxonomy" id="1890364"/>
    <lineage>
        <taxon>Eukaryota</taxon>
        <taxon>Amoebozoa</taxon>
        <taxon>Evosea</taxon>
        <taxon>Variosea</taxon>
        <taxon>Cavosteliida</taxon>
        <taxon>Cavosteliaceae</taxon>
        <taxon>Planoprotostelium</taxon>
    </lineage>
</organism>
<protein>
    <recommendedName>
        <fullName evidence="3">F-box domain-containing protein</fullName>
    </recommendedName>
</protein>
<keyword evidence="2" id="KW-1185">Reference proteome</keyword>
<dbReference type="InParanoid" id="A0A2P6NZ32"/>